<feature type="coiled-coil region" evidence="1">
    <location>
        <begin position="35"/>
        <end position="62"/>
    </location>
</feature>
<keyword evidence="4" id="KW-1185">Reference proteome</keyword>
<gene>
    <name evidence="3" type="ORF">CKF54_05960</name>
</gene>
<protein>
    <submittedName>
        <fullName evidence="3">Uncharacterized protein</fullName>
    </submittedName>
</protein>
<evidence type="ECO:0000256" key="1">
    <source>
        <dbReference type="SAM" id="Coils"/>
    </source>
</evidence>
<reference evidence="3 4" key="1">
    <citation type="submission" date="2017-08" db="EMBL/GenBank/DDBJ databases">
        <title>Reclassification of Bisgaard taxon 37 and 44.</title>
        <authorList>
            <person name="Christensen H."/>
        </authorList>
    </citation>
    <scope>NUCLEOTIDE SEQUENCE [LARGE SCALE GENOMIC DNA]</scope>
    <source>
        <strain evidence="3 4">B96_3</strain>
    </source>
</reference>
<evidence type="ECO:0000313" key="4">
    <source>
        <dbReference type="Proteomes" id="UP000265691"/>
    </source>
</evidence>
<accession>A0A3A1Y3F6</accession>
<dbReference type="AlphaFoldDB" id="A0A3A1Y3F6"/>
<evidence type="ECO:0000313" key="3">
    <source>
        <dbReference type="EMBL" id="RIY31839.1"/>
    </source>
</evidence>
<feature type="transmembrane region" description="Helical" evidence="2">
    <location>
        <begin position="6"/>
        <end position="29"/>
    </location>
</feature>
<keyword evidence="2" id="KW-0812">Transmembrane</keyword>
<evidence type="ECO:0000256" key="2">
    <source>
        <dbReference type="SAM" id="Phobius"/>
    </source>
</evidence>
<dbReference type="Proteomes" id="UP000265691">
    <property type="component" value="Unassembled WGS sequence"/>
</dbReference>
<proteinExistence type="predicted"/>
<dbReference type="RefSeq" id="WP_119525453.1">
    <property type="nucleotide sequence ID" value="NZ_NRHC01000076.1"/>
</dbReference>
<keyword evidence="2" id="KW-1133">Transmembrane helix</keyword>
<keyword evidence="2" id="KW-0472">Membrane</keyword>
<dbReference type="EMBL" id="NRHC01000076">
    <property type="protein sequence ID" value="RIY31839.1"/>
    <property type="molecule type" value="Genomic_DNA"/>
</dbReference>
<sequence length="70" mass="8284">MEVSHLTLYLVAFCALIFILLTILLILWFKIVKKRVERQIALEKLEKEKQAQAEEYADKGVNYWRASDNK</sequence>
<keyword evidence="1" id="KW-0175">Coiled coil</keyword>
<comment type="caution">
    <text evidence="3">The sequence shown here is derived from an EMBL/GenBank/DDBJ whole genome shotgun (WGS) entry which is preliminary data.</text>
</comment>
<organism evidence="3 4">
    <name type="scientific">Psittacicella hinzii</name>
    <dbReference type="NCBI Taxonomy" id="2028575"/>
    <lineage>
        <taxon>Bacteria</taxon>
        <taxon>Pseudomonadati</taxon>
        <taxon>Pseudomonadota</taxon>
        <taxon>Gammaproteobacteria</taxon>
        <taxon>Pasteurellales</taxon>
        <taxon>Psittacicellaceae</taxon>
        <taxon>Psittacicella</taxon>
    </lineage>
</organism>
<name>A0A3A1Y3F6_9GAMM</name>